<dbReference type="AlphaFoldDB" id="A0A381VPK2"/>
<organism evidence="1">
    <name type="scientific">marine metagenome</name>
    <dbReference type="NCBI Taxonomy" id="408172"/>
    <lineage>
        <taxon>unclassified sequences</taxon>
        <taxon>metagenomes</taxon>
        <taxon>ecological metagenomes</taxon>
    </lineage>
</organism>
<proteinExistence type="predicted"/>
<reference evidence="1" key="1">
    <citation type="submission" date="2018-05" db="EMBL/GenBank/DDBJ databases">
        <authorList>
            <person name="Lanie J.A."/>
            <person name="Ng W.-L."/>
            <person name="Kazmierczak K.M."/>
            <person name="Andrzejewski T.M."/>
            <person name="Davidsen T.M."/>
            <person name="Wayne K.J."/>
            <person name="Tettelin H."/>
            <person name="Glass J.I."/>
            <person name="Rusch D."/>
            <person name="Podicherti R."/>
            <person name="Tsui H.-C.T."/>
            <person name="Winkler M.E."/>
        </authorList>
    </citation>
    <scope>NUCLEOTIDE SEQUENCE</scope>
</reference>
<protein>
    <submittedName>
        <fullName evidence="1">Uncharacterized protein</fullName>
    </submittedName>
</protein>
<dbReference type="EMBL" id="UINC01009397">
    <property type="protein sequence ID" value="SVA42144.1"/>
    <property type="molecule type" value="Genomic_DNA"/>
</dbReference>
<gene>
    <name evidence="1" type="ORF">METZ01_LOCUS94998</name>
</gene>
<name>A0A381VPK2_9ZZZZ</name>
<sequence>MEFADDEGSGWRKNLTKWLYDNLGHEVYDPVIQSAKLIDKYGANDYRSWKISDPKKYADFIRICVDYDIENVRHHTDYVICLWNHNVLKGAGTHAEVTIAYESKKPVFLINKLPDADLSGWIMACSTKIFKNFSSLKPYLLNKYRLM</sequence>
<accession>A0A381VPK2</accession>
<evidence type="ECO:0000313" key="1">
    <source>
        <dbReference type="EMBL" id="SVA42144.1"/>
    </source>
</evidence>